<dbReference type="RefSeq" id="WP_379895893.1">
    <property type="nucleotide sequence ID" value="NZ_CBCSCT010000016.1"/>
</dbReference>
<protein>
    <submittedName>
        <fullName evidence="2">Cyclic-phosphate processing receiver domain-containing protein</fullName>
    </submittedName>
</protein>
<feature type="domain" description="Cyclic-phosphate processing Receiver" evidence="1">
    <location>
        <begin position="2"/>
        <end position="86"/>
    </location>
</feature>
<comment type="caution">
    <text evidence="2">The sequence shown here is derived from an EMBL/GenBank/DDBJ whole genome shotgun (WGS) entry which is preliminary data.</text>
</comment>
<dbReference type="Proteomes" id="UP001596250">
    <property type="component" value="Unassembled WGS sequence"/>
</dbReference>
<dbReference type="EMBL" id="JBHSQV010000180">
    <property type="protein sequence ID" value="MFC5988378.1"/>
    <property type="molecule type" value="Genomic_DNA"/>
</dbReference>
<evidence type="ECO:0000313" key="2">
    <source>
        <dbReference type="EMBL" id="MFC5988378.1"/>
    </source>
</evidence>
<evidence type="ECO:0000313" key="3">
    <source>
        <dbReference type="Proteomes" id="UP001596250"/>
    </source>
</evidence>
<organism evidence="2 3">
    <name type="scientific">Marinicrinis lubricantis</name>
    <dbReference type="NCBI Taxonomy" id="2086470"/>
    <lineage>
        <taxon>Bacteria</taxon>
        <taxon>Bacillati</taxon>
        <taxon>Bacillota</taxon>
        <taxon>Bacilli</taxon>
        <taxon>Bacillales</taxon>
        <taxon>Paenibacillaceae</taxon>
    </lineage>
</organism>
<accession>A0ABW1IU57</accession>
<dbReference type="InterPro" id="IPR046909">
    <property type="entry name" value="cREC_REC"/>
</dbReference>
<gene>
    <name evidence="2" type="ORF">ACFPXP_18395</name>
</gene>
<sequence length="114" mass="12827">MIHVYLDDFRPCPKGFVLAKNVEECLTLLKECEVDILSLDHDLGWGEPTGTELVRAMVARGLYGQRIYLHTSSQEGCRRMYEMLYQGKPDTVQLYPHAMPAVLIGEIAKAANDA</sequence>
<proteinExistence type="predicted"/>
<name>A0ABW1IU57_9BACL</name>
<keyword evidence="3" id="KW-1185">Reference proteome</keyword>
<dbReference type="Pfam" id="PF20274">
    <property type="entry name" value="cREC_REC"/>
    <property type="match status" value="1"/>
</dbReference>
<evidence type="ECO:0000259" key="1">
    <source>
        <dbReference type="Pfam" id="PF20274"/>
    </source>
</evidence>
<reference evidence="3" key="1">
    <citation type="journal article" date="2019" name="Int. J. Syst. Evol. Microbiol.">
        <title>The Global Catalogue of Microorganisms (GCM) 10K type strain sequencing project: providing services to taxonomists for standard genome sequencing and annotation.</title>
        <authorList>
            <consortium name="The Broad Institute Genomics Platform"/>
            <consortium name="The Broad Institute Genome Sequencing Center for Infectious Disease"/>
            <person name="Wu L."/>
            <person name="Ma J."/>
        </authorList>
    </citation>
    <scope>NUCLEOTIDE SEQUENCE [LARGE SCALE GENOMIC DNA]</scope>
    <source>
        <strain evidence="3">CCM 8749</strain>
    </source>
</reference>